<evidence type="ECO:0000259" key="8">
    <source>
        <dbReference type="Pfam" id="PF00884"/>
    </source>
</evidence>
<evidence type="ECO:0000313" key="10">
    <source>
        <dbReference type="Proteomes" id="UP000091926"/>
    </source>
</evidence>
<dbReference type="InterPro" id="IPR000917">
    <property type="entry name" value="Sulfatase_N"/>
</dbReference>
<dbReference type="Gene3D" id="3.30.1120.80">
    <property type="match status" value="1"/>
</dbReference>
<sequence length="649" mass="71565">MRQLSLVFIIAAMLMLTASRLALATWQHDRVRNAGGLWPIVRGGWRIDAHEVAVLAIAPAVFSPWLGHIPLAASITSVWFQCAWLLLVFMEVATPPFILEYDARPNRLFVEYLKHPREVSGMLWRGFKAPVVGGFVVVALAAWAGHGLFGTPVPDVPLTWWQMPLLSLVALAVGILAIRGTLAHRPINPSTVAYCADGMLNMLPLNSLYSVLYAVYSMKNEKSASAVYGNMPEEEMHAQVLTAAGLTQPPADPRYPSMHLQVPERPRARPLNLVIILEESLGAQYVANLGGQALTPCLDALSEQGWNFTRAYATGTRSVRGLEAVVTGFMPTPAQAVVKLPDAQRGFFTLADLLGRHGYHSRFIYGGEAHFDNMKGFFLGNGFDHIVDRGEFVDPQFIGTWGASDEDMFNQLHRLLSADADQPTFTLAFTVSNHTPWEYPSGRIVPDGNPATVENTVRYADWALGRFFDQARQSPYWDNTVFLIAADHDSRVSGASLVPVRHFHIPSVILGADIAARRDDRIISQVDLAPTLLSLMGLETRHPMLGRDLTRPAVENDPGRAIMQYGDNYGYLKGDRLLVLGPQKAPVQYRYGRPETYEPMPVEPPLAREALAHALWPSWAYREGRYALPPLHGAAGRAASAIRSGLEGV</sequence>
<dbReference type="PANTHER" id="PTHR47371">
    <property type="entry name" value="LIPOTEICHOIC ACID SYNTHASE"/>
    <property type="match status" value="1"/>
</dbReference>
<dbReference type="AlphaFoldDB" id="A0A193G9W6"/>
<keyword evidence="3 6" id="KW-0812">Transmembrane</keyword>
<organism evidence="9 10">
    <name type="scientific">Bordetella flabilis</name>
    <dbReference type="NCBI Taxonomy" id="463014"/>
    <lineage>
        <taxon>Bacteria</taxon>
        <taxon>Pseudomonadati</taxon>
        <taxon>Pseudomonadota</taxon>
        <taxon>Betaproteobacteria</taxon>
        <taxon>Burkholderiales</taxon>
        <taxon>Alcaligenaceae</taxon>
        <taxon>Bordetella</taxon>
    </lineage>
</organism>
<keyword evidence="5 6" id="KW-0472">Membrane</keyword>
<comment type="subcellular location">
    <subcellularLocation>
        <location evidence="1">Cell membrane</location>
        <topology evidence="1">Multi-pass membrane protein</topology>
    </subcellularLocation>
</comment>
<dbReference type="PANTHER" id="PTHR47371:SF3">
    <property type="entry name" value="PHOSPHOGLYCEROL TRANSFERASE I"/>
    <property type="match status" value="1"/>
</dbReference>
<dbReference type="Proteomes" id="UP000091926">
    <property type="component" value="Chromosome"/>
</dbReference>
<feature type="signal peptide" evidence="7">
    <location>
        <begin position="1"/>
        <end position="24"/>
    </location>
</feature>
<feature type="transmembrane region" description="Helical" evidence="6">
    <location>
        <begin position="161"/>
        <end position="182"/>
    </location>
</feature>
<dbReference type="InterPro" id="IPR050448">
    <property type="entry name" value="OpgB/LTA_synthase_biosynth"/>
</dbReference>
<keyword evidence="10" id="KW-1185">Reference proteome</keyword>
<dbReference type="RefSeq" id="WP_066655081.1">
    <property type="nucleotide sequence ID" value="NZ_CBCSCL010000017.1"/>
</dbReference>
<dbReference type="InterPro" id="IPR017850">
    <property type="entry name" value="Alkaline_phosphatase_core_sf"/>
</dbReference>
<evidence type="ECO:0000256" key="5">
    <source>
        <dbReference type="ARBA" id="ARBA00023136"/>
    </source>
</evidence>
<dbReference type="KEGG" id="bfz:BAU07_06345"/>
<reference evidence="9 10" key="1">
    <citation type="submission" date="2016-06" db="EMBL/GenBank/DDBJ databases">
        <title>Complete genome sequences of Bordetella bronchialis and Bordetella flabilis.</title>
        <authorList>
            <person name="LiPuma J.J."/>
            <person name="Spilker T."/>
        </authorList>
    </citation>
    <scope>NUCLEOTIDE SEQUENCE [LARGE SCALE GENOMIC DNA]</scope>
    <source>
        <strain evidence="9 10">AU10664</strain>
    </source>
</reference>
<dbReference type="GO" id="GO:0005886">
    <property type="term" value="C:plasma membrane"/>
    <property type="evidence" value="ECO:0007669"/>
    <property type="project" value="UniProtKB-SubCell"/>
</dbReference>
<accession>A0A193G9W6</accession>
<dbReference type="OrthoDB" id="9760224at2"/>
<keyword evidence="7" id="KW-0732">Signal</keyword>
<dbReference type="Pfam" id="PF00884">
    <property type="entry name" value="Sulfatase"/>
    <property type="match status" value="1"/>
</dbReference>
<gene>
    <name evidence="9" type="ORF">BAU07_06345</name>
</gene>
<dbReference type="CDD" id="cd16015">
    <property type="entry name" value="LTA_synthase"/>
    <property type="match status" value="1"/>
</dbReference>
<dbReference type="Gene3D" id="3.40.720.10">
    <property type="entry name" value="Alkaline Phosphatase, subunit A"/>
    <property type="match status" value="1"/>
</dbReference>
<keyword evidence="2" id="KW-1003">Cell membrane</keyword>
<feature type="domain" description="Sulfatase N-terminal" evidence="8">
    <location>
        <begin position="272"/>
        <end position="537"/>
    </location>
</feature>
<feature type="transmembrane region" description="Helical" evidence="6">
    <location>
        <begin position="127"/>
        <end position="149"/>
    </location>
</feature>
<proteinExistence type="predicted"/>
<evidence type="ECO:0000256" key="1">
    <source>
        <dbReference type="ARBA" id="ARBA00004651"/>
    </source>
</evidence>
<evidence type="ECO:0000256" key="2">
    <source>
        <dbReference type="ARBA" id="ARBA00022475"/>
    </source>
</evidence>
<evidence type="ECO:0000313" key="9">
    <source>
        <dbReference type="EMBL" id="ANN76782.1"/>
    </source>
</evidence>
<dbReference type="EMBL" id="CP016172">
    <property type="protein sequence ID" value="ANN76782.1"/>
    <property type="molecule type" value="Genomic_DNA"/>
</dbReference>
<feature type="transmembrane region" description="Helical" evidence="6">
    <location>
        <begin position="78"/>
        <end position="99"/>
    </location>
</feature>
<dbReference type="SUPFAM" id="SSF53649">
    <property type="entry name" value="Alkaline phosphatase-like"/>
    <property type="match status" value="1"/>
</dbReference>
<evidence type="ECO:0000256" key="3">
    <source>
        <dbReference type="ARBA" id="ARBA00022692"/>
    </source>
</evidence>
<protein>
    <submittedName>
        <fullName evidence="9">Sulfatase</fullName>
    </submittedName>
</protein>
<evidence type="ECO:0000256" key="7">
    <source>
        <dbReference type="SAM" id="SignalP"/>
    </source>
</evidence>
<feature type="chain" id="PRO_5008258685" evidence="7">
    <location>
        <begin position="25"/>
        <end position="649"/>
    </location>
</feature>
<feature type="transmembrane region" description="Helical" evidence="6">
    <location>
        <begin position="194"/>
        <end position="216"/>
    </location>
</feature>
<evidence type="ECO:0000256" key="4">
    <source>
        <dbReference type="ARBA" id="ARBA00022989"/>
    </source>
</evidence>
<dbReference type="STRING" id="463014.BAU07_06345"/>
<name>A0A193G9W6_9BORD</name>
<keyword evidence="4 6" id="KW-1133">Transmembrane helix</keyword>
<evidence type="ECO:0000256" key="6">
    <source>
        <dbReference type="SAM" id="Phobius"/>
    </source>
</evidence>